<dbReference type="PANTHER" id="PTHR46319:SF3">
    <property type="entry name" value="ZINC FINGER FYVE DOMAIN-CONTAINING PROTEIN"/>
    <property type="match status" value="1"/>
</dbReference>
<feature type="compositionally biased region" description="Basic and acidic residues" evidence="5">
    <location>
        <begin position="455"/>
        <end position="464"/>
    </location>
</feature>
<dbReference type="PANTHER" id="PTHR46319">
    <property type="entry name" value="ZINC FINGER FYVE DOMAIN-CONTAINING PROTEIN"/>
    <property type="match status" value="1"/>
</dbReference>
<sequence length="1242" mass="136574">MDKFAVDLDQVLNDFEYSELTEQHNVTRPRTEPPGAPDRPPAALTKHSINNVFHSLNEYLNTGVDLPEPERVPVEGRTPPSDPNDEITEERKDCDAGEPVIENDGVVQEECNGDEDSDVRDGLTGNVEIECTENGFESSTDGSRDAKQSINVLVELEVDAEVNKRESDEIVRLEKNDSEETIAKDTDEGVVGFREIEELNDEEVQDLLAELENDEELLSNDKEEDKSNNLGTNKEDCKVMEEESESTIESKDEHLTVHTEESTTTTIEENTTGIQLVVSNNEEPINTEGSTATQSAVIEDNASEDSDDYEEAIGVPEPTEIPQEVPKPSTIPITEEVPKPEATIPITEEVPEPEATIPIAEEVPELEATINATEEAPKPDVPDEAEAARSSTRPEDLPIKGPPDQREIDLIGAPGSTPYNNVYVADEMKRRDVDDDESTSSFSDTASTGSTASTEEMRDEHPPAPREASGAGDDGLRAIEASSGHSAGAEGGADRLWLGKEAPLWIPDSDTTSCLQCDMKFTVLKRRHHCRACGLVLCSKCCHVRFKLEYLDAEARICNKCHDILNREAASGAGSDHSDQSQEAGDSSPVRRPNPNNPSEYCSTVSPLQQVGGTASVPLPPVMVPVGVLKRKGSNKSKSNKSVMFCDGIRPGSDLTNLDNDFNYNNTKTKKLEKTSTQASAGKINRNLPLIDSETNSFIPKNENNLPPSITITKNGTDVAYADCANNSATVELLKTKQLTFSILLNLYVHVKIIEMDCCIKKTAWCFSTEGLINVGQDELVYVLEFIDGESTVPKDIFYHVNSIYADAVKGTSIKELSISLHNCSNFLDSKNHAGFVYIRSTFQCLENIIRPKEPFLIGILIHRWETPWAKLFPLRLVLRLGAEYRYYPSPILSTRHRDSVFVEIGHTIINLLADFRNFSYTLPQINGLTIHMEDKNTTMTIPINRYDQIIKSLNNSSDHILAFGGCFSQEADSHLVCIQDTQGLENCYSTHAINIQNRPRKVTGASFIVFNGALKSSSGLTAKSNIVEDGLMIQVPPEHMQRIRDRLRSMKNHAIRCGCVDADTDETVNIVWGENDANFNIGVTSSIDGTSLSGVPSIRVHNGKNHYGANGNRIIRWTEVFIIEDGGGGGGEATAAPPPKNHQDQPLDVSKVSEGIAKATCDALLNYLDLLVTNNFQKIGVRTTLHADSVSYCAGSNNTKLPPIYMKSLDNELIPVLHRITSNNLGESSVILELVFRILNV</sequence>
<evidence type="ECO:0000256" key="5">
    <source>
        <dbReference type="SAM" id="MobiDB-lite"/>
    </source>
</evidence>
<protein>
    <recommendedName>
        <fullName evidence="6">FYVE-type domain-containing protein</fullName>
    </recommendedName>
</protein>
<dbReference type="Gene3D" id="3.30.500.40">
    <property type="match status" value="1"/>
</dbReference>
<dbReference type="PROSITE" id="PS50178">
    <property type="entry name" value="ZF_FYVE"/>
    <property type="match status" value="1"/>
</dbReference>
<dbReference type="SUPFAM" id="SSF57903">
    <property type="entry name" value="FYVE/PHD zinc finger"/>
    <property type="match status" value="1"/>
</dbReference>
<gene>
    <name evidence="7" type="ORF">PHYEVI_LOCUS4018</name>
</gene>
<feature type="compositionally biased region" description="Low complexity" evidence="5">
    <location>
        <begin position="587"/>
        <end position="599"/>
    </location>
</feature>
<feature type="region of interest" description="Disordered" evidence="5">
    <location>
        <begin position="63"/>
        <end position="122"/>
    </location>
</feature>
<dbReference type="GO" id="GO:0031901">
    <property type="term" value="C:early endosome membrane"/>
    <property type="evidence" value="ECO:0007669"/>
    <property type="project" value="TreeGrafter"/>
</dbReference>
<dbReference type="CDD" id="cd15729">
    <property type="entry name" value="FYVE_endofin"/>
    <property type="match status" value="1"/>
</dbReference>
<feature type="domain" description="FYVE-type" evidence="6">
    <location>
        <begin position="508"/>
        <end position="566"/>
    </location>
</feature>
<name>A0A9N9XQ24_PHYSR</name>
<proteinExistence type="predicted"/>
<dbReference type="SMART" id="SM01421">
    <property type="entry name" value="DUF3480"/>
    <property type="match status" value="1"/>
</dbReference>
<dbReference type="InterPro" id="IPR013083">
    <property type="entry name" value="Znf_RING/FYVE/PHD"/>
</dbReference>
<feature type="region of interest" description="Disordered" evidence="5">
    <location>
        <begin position="570"/>
        <end position="605"/>
    </location>
</feature>
<organism evidence="7 8">
    <name type="scientific">Phyllotreta striolata</name>
    <name type="common">Striped flea beetle</name>
    <name type="synonym">Crioceris striolata</name>
    <dbReference type="NCBI Taxonomy" id="444603"/>
    <lineage>
        <taxon>Eukaryota</taxon>
        <taxon>Metazoa</taxon>
        <taxon>Ecdysozoa</taxon>
        <taxon>Arthropoda</taxon>
        <taxon>Hexapoda</taxon>
        <taxon>Insecta</taxon>
        <taxon>Pterygota</taxon>
        <taxon>Neoptera</taxon>
        <taxon>Endopterygota</taxon>
        <taxon>Coleoptera</taxon>
        <taxon>Polyphaga</taxon>
        <taxon>Cucujiformia</taxon>
        <taxon>Chrysomeloidea</taxon>
        <taxon>Chrysomelidae</taxon>
        <taxon>Galerucinae</taxon>
        <taxon>Alticini</taxon>
        <taxon>Phyllotreta</taxon>
    </lineage>
</organism>
<feature type="region of interest" description="Disordered" evidence="5">
    <location>
        <begin position="368"/>
        <end position="478"/>
    </location>
</feature>
<feature type="compositionally biased region" description="Low complexity" evidence="5">
    <location>
        <begin position="262"/>
        <end position="272"/>
    </location>
</feature>
<evidence type="ECO:0000256" key="2">
    <source>
        <dbReference type="ARBA" id="ARBA00022771"/>
    </source>
</evidence>
<dbReference type="Gene3D" id="3.30.1360.220">
    <property type="entry name" value="Domain of unknown function (DUF3480), N-terminal subdomain"/>
    <property type="match status" value="2"/>
</dbReference>
<evidence type="ECO:0000256" key="1">
    <source>
        <dbReference type="ARBA" id="ARBA00022723"/>
    </source>
</evidence>
<dbReference type="InterPro" id="IPR000306">
    <property type="entry name" value="Znf_FYVE"/>
</dbReference>
<keyword evidence="3" id="KW-0862">Zinc</keyword>
<evidence type="ECO:0000313" key="8">
    <source>
        <dbReference type="Proteomes" id="UP001153712"/>
    </source>
</evidence>
<feature type="compositionally biased region" description="Basic and acidic residues" evidence="5">
    <location>
        <begin position="392"/>
        <end position="409"/>
    </location>
</feature>
<dbReference type="AlphaFoldDB" id="A0A9N9XQ24"/>
<feature type="compositionally biased region" description="Low complexity" evidence="5">
    <location>
        <begin position="340"/>
        <end position="355"/>
    </location>
</feature>
<feature type="compositionally biased region" description="Low complexity" evidence="5">
    <location>
        <begin position="439"/>
        <end position="454"/>
    </location>
</feature>
<feature type="compositionally biased region" description="Polar residues" evidence="5">
    <location>
        <begin position="273"/>
        <end position="296"/>
    </location>
</feature>
<keyword evidence="8" id="KW-1185">Reference proteome</keyword>
<dbReference type="Proteomes" id="UP001153712">
    <property type="component" value="Chromosome 14"/>
</dbReference>
<dbReference type="Pfam" id="PF11979">
    <property type="entry name" value="SARA_C"/>
    <property type="match status" value="1"/>
</dbReference>
<dbReference type="InterPro" id="IPR037145">
    <property type="entry name" value="SARA_Smad-bd_sf"/>
</dbReference>
<evidence type="ECO:0000259" key="6">
    <source>
        <dbReference type="PROSITE" id="PS50178"/>
    </source>
</evidence>
<keyword evidence="2 4" id="KW-0863">Zinc-finger</keyword>
<dbReference type="Gene3D" id="4.10.720.10">
    <property type="entry name" value="Smad anchor for receptor activation, Smad-binding domain"/>
    <property type="match status" value="1"/>
</dbReference>
<dbReference type="EMBL" id="OU900107">
    <property type="protein sequence ID" value="CAG9857615.1"/>
    <property type="molecule type" value="Genomic_DNA"/>
</dbReference>
<dbReference type="Pfam" id="PF01363">
    <property type="entry name" value="FYVE"/>
    <property type="match status" value="1"/>
</dbReference>
<dbReference type="Pfam" id="PF11409">
    <property type="entry name" value="SARA"/>
    <property type="match status" value="1"/>
</dbReference>
<dbReference type="FunFam" id="3.30.40.10:FF:000084">
    <property type="entry name" value="Zinc finger, FYVE domain-containing 9b"/>
    <property type="match status" value="1"/>
</dbReference>
<reference evidence="7" key="1">
    <citation type="submission" date="2022-01" db="EMBL/GenBank/DDBJ databases">
        <authorList>
            <person name="King R."/>
        </authorList>
    </citation>
    <scope>NUCLEOTIDE SEQUENCE</scope>
</reference>
<feature type="region of interest" description="Disordered" evidence="5">
    <location>
        <begin position="19"/>
        <end position="43"/>
    </location>
</feature>
<feature type="compositionally biased region" description="Basic and acidic residues" evidence="5">
    <location>
        <begin position="248"/>
        <end position="261"/>
    </location>
</feature>
<evidence type="ECO:0000313" key="7">
    <source>
        <dbReference type="EMBL" id="CAG9857615.1"/>
    </source>
</evidence>
<dbReference type="InterPro" id="IPR024608">
    <property type="entry name" value="SARA-like_SBD"/>
</dbReference>
<evidence type="ECO:0000256" key="3">
    <source>
        <dbReference type="ARBA" id="ARBA00022833"/>
    </source>
</evidence>
<dbReference type="InterPro" id="IPR011011">
    <property type="entry name" value="Znf_FYVE_PHD"/>
</dbReference>
<accession>A0A9N9XQ24</accession>
<dbReference type="SMART" id="SM00064">
    <property type="entry name" value="FYVE"/>
    <property type="match status" value="1"/>
</dbReference>
<evidence type="ECO:0000256" key="4">
    <source>
        <dbReference type="PROSITE-ProRule" id="PRU00091"/>
    </source>
</evidence>
<feature type="region of interest" description="Disordered" evidence="5">
    <location>
        <begin position="1129"/>
        <end position="1148"/>
    </location>
</feature>
<feature type="region of interest" description="Disordered" evidence="5">
    <location>
        <begin position="213"/>
        <end position="355"/>
    </location>
</feature>
<dbReference type="Gene3D" id="3.30.40.10">
    <property type="entry name" value="Zinc/RING finger domain, C3HC4 (zinc finger)"/>
    <property type="match status" value="1"/>
</dbReference>
<keyword evidence="1" id="KW-0479">Metal-binding</keyword>
<dbReference type="InterPro" id="IPR022557">
    <property type="entry name" value="SARA-like_C"/>
</dbReference>
<feature type="compositionally biased region" description="Acidic residues" evidence="5">
    <location>
        <begin position="301"/>
        <end position="311"/>
    </location>
</feature>
<dbReference type="GO" id="GO:0016197">
    <property type="term" value="P:endosomal transport"/>
    <property type="evidence" value="ECO:0007669"/>
    <property type="project" value="TreeGrafter"/>
</dbReference>
<dbReference type="SMART" id="SM01422">
    <property type="entry name" value="SARA"/>
    <property type="match status" value="1"/>
</dbReference>
<dbReference type="InterPro" id="IPR017455">
    <property type="entry name" value="Znf_FYVE-rel"/>
</dbReference>
<feature type="compositionally biased region" description="Basic and acidic residues" evidence="5">
    <location>
        <begin position="219"/>
        <end position="241"/>
    </location>
</feature>
<dbReference type="GO" id="GO:0008270">
    <property type="term" value="F:zinc ion binding"/>
    <property type="evidence" value="ECO:0007669"/>
    <property type="project" value="UniProtKB-KW"/>
</dbReference>
<dbReference type="OrthoDB" id="5872154at2759"/>